<name>A0A8F8KTM6_9VIRU</name>
<evidence type="ECO:0000313" key="1">
    <source>
        <dbReference type="EMBL" id="QYA18825.1"/>
    </source>
</evidence>
<proteinExistence type="predicted"/>
<reference evidence="1" key="1">
    <citation type="submission" date="2021-06" db="EMBL/GenBank/DDBJ databases">
        <authorList>
            <person name="Rolland C."/>
        </authorList>
    </citation>
    <scope>NUCLEOTIDE SEQUENCE</scope>
    <source>
        <strain evidence="1">347.936635</strain>
    </source>
</reference>
<protein>
    <submittedName>
        <fullName evidence="1">Uncharacterized protein</fullName>
    </submittedName>
</protein>
<dbReference type="SUPFAM" id="SSF159779">
    <property type="entry name" value="CdCA1 repeat-like"/>
    <property type="match status" value="1"/>
</dbReference>
<dbReference type="EMBL" id="MZ420154">
    <property type="protein sequence ID" value="QYA18825.1"/>
    <property type="molecule type" value="Genomic_DNA"/>
</dbReference>
<sequence>MSSEEETLTTIELGDSHTIVQYKNTGYNCYILTHEKSDLWTCGMYDMWFKERVANDNYVKVNYSYRYDRRGLIEIGFYYNTLDLQGAKQIIALYSSLLHKEDRLVSYDLLKVPTHYEG</sequence>
<accession>A0A8F8KTM6</accession>
<gene>
    <name evidence="1" type="ORF">KOM_12_557</name>
</gene>
<organism evidence="1">
    <name type="scientific">Clandestinovirus</name>
    <dbReference type="NCBI Taxonomy" id="2831644"/>
    <lineage>
        <taxon>Viruses</taxon>
    </lineage>
</organism>